<keyword evidence="2" id="KW-1185">Reference proteome</keyword>
<name>A0ABY0IGD7_9BACT</name>
<evidence type="ECO:0000313" key="2">
    <source>
        <dbReference type="Proteomes" id="UP000443582"/>
    </source>
</evidence>
<dbReference type="EMBL" id="QDKL01000002">
    <property type="protein sequence ID" value="RZF21998.1"/>
    <property type="molecule type" value="Genomic_DNA"/>
</dbReference>
<accession>A0ABY0IGD7</accession>
<comment type="caution">
    <text evidence="1">The sequence shown here is derived from an EMBL/GenBank/DDBJ whole genome shotgun (WGS) entry which is preliminary data.</text>
</comment>
<dbReference type="Proteomes" id="UP000443582">
    <property type="component" value="Unassembled WGS sequence"/>
</dbReference>
<organism evidence="1 2">
    <name type="scientific">Halobacteriovorax vibrionivorans</name>
    <dbReference type="NCBI Taxonomy" id="2152716"/>
    <lineage>
        <taxon>Bacteria</taxon>
        <taxon>Pseudomonadati</taxon>
        <taxon>Bdellovibrionota</taxon>
        <taxon>Bacteriovoracia</taxon>
        <taxon>Bacteriovoracales</taxon>
        <taxon>Halobacteriovoraceae</taxon>
        <taxon>Halobacteriovorax</taxon>
    </lineage>
</organism>
<protein>
    <submittedName>
        <fullName evidence="1">Uncharacterized protein</fullName>
    </submittedName>
</protein>
<sequence>MSFDPDFQLENFEELFGDFEQVHKVLNECPVCGSNMVHTHLSDYKNLYIHENSRCTDCGHGNRKKIHHIN</sequence>
<dbReference type="RefSeq" id="WP_115361954.1">
    <property type="nucleotide sequence ID" value="NZ_QDKL01000002.1"/>
</dbReference>
<gene>
    <name evidence="1" type="ORF">DAY19_09950</name>
</gene>
<proteinExistence type="predicted"/>
<reference evidence="2" key="1">
    <citation type="journal article" date="2019" name="Int. J. Syst. Evol. Microbiol.">
        <title>Halobacteriovorax valvorus sp. nov., a novel prokaryotic predator isolated from coastal seawater of China.</title>
        <authorList>
            <person name="Chen M.-X."/>
        </authorList>
    </citation>
    <scope>NUCLEOTIDE SEQUENCE [LARGE SCALE GENOMIC DNA]</scope>
    <source>
        <strain evidence="2">BL9</strain>
    </source>
</reference>
<evidence type="ECO:0000313" key="1">
    <source>
        <dbReference type="EMBL" id="RZF21998.1"/>
    </source>
</evidence>